<keyword evidence="1" id="KW-0472">Membrane</keyword>
<evidence type="ECO:0000313" key="3">
    <source>
        <dbReference type="Proteomes" id="UP000268007"/>
    </source>
</evidence>
<dbReference type="OrthoDB" id="799709at2"/>
<feature type="transmembrane region" description="Helical" evidence="1">
    <location>
        <begin position="68"/>
        <end position="88"/>
    </location>
</feature>
<keyword evidence="1" id="KW-0812">Transmembrane</keyword>
<dbReference type="AlphaFoldDB" id="A0A495J114"/>
<keyword evidence="3" id="KW-1185">Reference proteome</keyword>
<organism evidence="2 3">
    <name type="scientific">Mucilaginibacter gracilis</name>
    <dbReference type="NCBI Taxonomy" id="423350"/>
    <lineage>
        <taxon>Bacteria</taxon>
        <taxon>Pseudomonadati</taxon>
        <taxon>Bacteroidota</taxon>
        <taxon>Sphingobacteriia</taxon>
        <taxon>Sphingobacteriales</taxon>
        <taxon>Sphingobacteriaceae</taxon>
        <taxon>Mucilaginibacter</taxon>
    </lineage>
</organism>
<comment type="caution">
    <text evidence="2">The sequence shown here is derived from an EMBL/GenBank/DDBJ whole genome shotgun (WGS) entry which is preliminary data.</text>
</comment>
<evidence type="ECO:0000313" key="2">
    <source>
        <dbReference type="EMBL" id="RKR82686.1"/>
    </source>
</evidence>
<dbReference type="Proteomes" id="UP000268007">
    <property type="component" value="Unassembled WGS sequence"/>
</dbReference>
<accession>A0A495J114</accession>
<feature type="transmembrane region" description="Helical" evidence="1">
    <location>
        <begin position="108"/>
        <end position="126"/>
    </location>
</feature>
<keyword evidence="1" id="KW-1133">Transmembrane helix</keyword>
<dbReference type="EMBL" id="RBKU01000001">
    <property type="protein sequence ID" value="RKR82686.1"/>
    <property type="molecule type" value="Genomic_DNA"/>
</dbReference>
<dbReference type="RefSeq" id="WP_147425640.1">
    <property type="nucleotide sequence ID" value="NZ_RBKU01000001.1"/>
</dbReference>
<gene>
    <name evidence="2" type="ORF">BDD43_2871</name>
</gene>
<evidence type="ECO:0000256" key="1">
    <source>
        <dbReference type="SAM" id="Phobius"/>
    </source>
</evidence>
<reference evidence="2 3" key="1">
    <citation type="submission" date="2018-10" db="EMBL/GenBank/DDBJ databases">
        <title>Genomic Encyclopedia of Archaeal and Bacterial Type Strains, Phase II (KMG-II): from individual species to whole genera.</title>
        <authorList>
            <person name="Goeker M."/>
        </authorList>
    </citation>
    <scope>NUCLEOTIDE SEQUENCE [LARGE SCALE GENOMIC DNA]</scope>
    <source>
        <strain evidence="2 3">DSM 18602</strain>
    </source>
</reference>
<proteinExistence type="predicted"/>
<name>A0A495J114_9SPHI</name>
<feature type="transmembrane region" description="Helical" evidence="1">
    <location>
        <begin position="37"/>
        <end position="56"/>
    </location>
</feature>
<protein>
    <submittedName>
        <fullName evidence="2">Uncharacterized protein</fullName>
    </submittedName>
</protein>
<sequence length="142" mass="15203">MRIGSFIALLGFIVLTAGTFSPLLSFGIRMNVYSLNKPYGITMLVIAVVGILGSILQQRLLAKIASFASLLLVVLLYAAAFSKVNSAFSFIPFKGLSTGLSHLIKFKWGWYVLFIGGVIAVVGSIANRPPVTITKPSEIAPI</sequence>